<dbReference type="EMBL" id="BMLV01000001">
    <property type="protein sequence ID" value="GGP02100.1"/>
    <property type="molecule type" value="Genomic_DNA"/>
</dbReference>
<dbReference type="InterPro" id="IPR036415">
    <property type="entry name" value="Lamin_tail_dom_sf"/>
</dbReference>
<comment type="caution">
    <text evidence="2">The sequence shown here is derived from an EMBL/GenBank/DDBJ whole genome shotgun (WGS) entry which is preliminary data.</text>
</comment>
<reference evidence="3" key="1">
    <citation type="journal article" date="2019" name="Int. J. Syst. Evol. Microbiol.">
        <title>The Global Catalogue of Microorganisms (GCM) 10K type strain sequencing project: providing services to taxonomists for standard genome sequencing and annotation.</title>
        <authorList>
            <consortium name="The Broad Institute Genomics Platform"/>
            <consortium name="The Broad Institute Genome Sequencing Center for Infectious Disease"/>
            <person name="Wu L."/>
            <person name="Ma J."/>
        </authorList>
    </citation>
    <scope>NUCLEOTIDE SEQUENCE [LARGE SCALE GENOMIC DNA]</scope>
    <source>
        <strain evidence="3">CGMCC 1.7656</strain>
    </source>
</reference>
<gene>
    <name evidence="2" type="ORF">GCM10010992_05130</name>
</gene>
<dbReference type="PROSITE" id="PS51257">
    <property type="entry name" value="PROKAR_LIPOPROTEIN"/>
    <property type="match status" value="1"/>
</dbReference>
<proteinExistence type="predicted"/>
<dbReference type="RefSeq" id="WP_188616515.1">
    <property type="nucleotide sequence ID" value="NZ_BMLV01000001.1"/>
</dbReference>
<dbReference type="Proteomes" id="UP000620064">
    <property type="component" value="Unassembled WGS sequence"/>
</dbReference>
<accession>A0ABQ2NH18</accession>
<evidence type="ECO:0000313" key="2">
    <source>
        <dbReference type="EMBL" id="GGP02100.1"/>
    </source>
</evidence>
<keyword evidence="3" id="KW-1185">Reference proteome</keyword>
<organism evidence="2 3">
    <name type="scientific">Cloacibacterium rupense</name>
    <dbReference type="NCBI Taxonomy" id="517423"/>
    <lineage>
        <taxon>Bacteria</taxon>
        <taxon>Pseudomonadati</taxon>
        <taxon>Bacteroidota</taxon>
        <taxon>Flavobacteriia</taxon>
        <taxon>Flavobacteriales</taxon>
        <taxon>Weeksellaceae</taxon>
    </lineage>
</organism>
<protein>
    <recommendedName>
        <fullName evidence="1">LTD domain-containing protein</fullName>
    </recommendedName>
</protein>
<dbReference type="InterPro" id="IPR001322">
    <property type="entry name" value="Lamin_tail_dom"/>
</dbReference>
<dbReference type="SUPFAM" id="SSF74853">
    <property type="entry name" value="Lamin A/C globular tail domain"/>
    <property type="match status" value="1"/>
</dbReference>
<name>A0ABQ2NH18_9FLAO</name>
<sequence length="277" mass="29761">MKNLLQLSIFILSLVGLQSCVEDEMYVGPATIVSVAATPIAPNSTETVTVMAKITDLKGVTAVKLYYKTSTESTFKSVDMPATSEKFMYSGIIPAYPKDTTVQYYVEANNENNLTTYYPAKAPTATVSYKVGASSVVKLFINEAFADGTKDSTDPDWVEVYNDSDIEVSLNGYAFYDDGIKTSNGAKPKRILGDIKIPSKGFVSIPTEYNGETVTFGLSTSGDAVYLEDKSGVLVTSLDFNGISLSGKKSYGRKPDASSTFVTFANPTKAASNNNAN</sequence>
<evidence type="ECO:0000313" key="3">
    <source>
        <dbReference type="Proteomes" id="UP000620064"/>
    </source>
</evidence>
<feature type="domain" description="LTD" evidence="1">
    <location>
        <begin position="134"/>
        <end position="240"/>
    </location>
</feature>
<evidence type="ECO:0000259" key="1">
    <source>
        <dbReference type="Pfam" id="PF00932"/>
    </source>
</evidence>
<dbReference type="Pfam" id="PF00932">
    <property type="entry name" value="LTD"/>
    <property type="match status" value="1"/>
</dbReference>